<name>A0A4Y9T3H3_9BURK</name>
<proteinExistence type="predicted"/>
<dbReference type="Proteomes" id="UP000297258">
    <property type="component" value="Unassembled WGS sequence"/>
</dbReference>
<reference evidence="2 3" key="1">
    <citation type="submission" date="2019-03" db="EMBL/GenBank/DDBJ databases">
        <title>Draft genome of Massilia hortus sp. nov., a novel bacterial species of the Oxalobacteraceae family.</title>
        <authorList>
            <person name="Peta V."/>
            <person name="Raths R."/>
            <person name="Bucking H."/>
        </authorList>
    </citation>
    <scope>NUCLEOTIDE SEQUENCE [LARGE SCALE GENOMIC DNA]</scope>
    <source>
        <strain evidence="2 3">ONC3</strain>
    </source>
</reference>
<dbReference type="RefSeq" id="WP_135190295.1">
    <property type="nucleotide sequence ID" value="NZ_SPUM01000091.1"/>
</dbReference>
<dbReference type="SUPFAM" id="SSF54593">
    <property type="entry name" value="Glyoxalase/Bleomycin resistance protein/Dihydroxybiphenyl dioxygenase"/>
    <property type="match status" value="1"/>
</dbReference>
<comment type="caution">
    <text evidence="2">The sequence shown here is derived from an EMBL/GenBank/DDBJ whole genome shotgun (WGS) entry which is preliminary data.</text>
</comment>
<evidence type="ECO:0000259" key="1">
    <source>
        <dbReference type="PROSITE" id="PS51819"/>
    </source>
</evidence>
<dbReference type="Gene3D" id="3.10.180.10">
    <property type="entry name" value="2,3-Dihydroxybiphenyl 1,2-Dioxygenase, domain 1"/>
    <property type="match status" value="1"/>
</dbReference>
<dbReference type="InterPro" id="IPR029068">
    <property type="entry name" value="Glyas_Bleomycin-R_OHBP_Dase"/>
</dbReference>
<dbReference type="EMBL" id="SPUM01000091">
    <property type="protein sequence ID" value="TFW31492.1"/>
    <property type="molecule type" value="Genomic_DNA"/>
</dbReference>
<sequence length="129" mass="14674">MSIQLDHFIVSSHDRVASARLLAHLLRVPWSETVFGIFSAVYLNDGLTLDFIQTDDAFPVEHFCFRVDADEFDAILERIKAAGIPYRSKVRGPVDMQVDTERGGKGIYWNEPDGHQWEMLTVSYARQAS</sequence>
<dbReference type="CDD" id="cd08351">
    <property type="entry name" value="ChaP_like"/>
    <property type="match status" value="1"/>
</dbReference>
<evidence type="ECO:0000313" key="3">
    <source>
        <dbReference type="Proteomes" id="UP000297258"/>
    </source>
</evidence>
<feature type="domain" description="VOC" evidence="1">
    <location>
        <begin position="4"/>
        <end position="122"/>
    </location>
</feature>
<gene>
    <name evidence="2" type="ORF">E4O92_13610</name>
</gene>
<dbReference type="PROSITE" id="PS51819">
    <property type="entry name" value="VOC"/>
    <property type="match status" value="1"/>
</dbReference>
<dbReference type="AlphaFoldDB" id="A0A4Y9T3H3"/>
<dbReference type="OrthoDB" id="9812656at2"/>
<evidence type="ECO:0000313" key="2">
    <source>
        <dbReference type="EMBL" id="TFW31492.1"/>
    </source>
</evidence>
<accession>A0A4Y9T3H3</accession>
<dbReference type="InterPro" id="IPR037523">
    <property type="entry name" value="VOC_core"/>
</dbReference>
<keyword evidence="3" id="KW-1185">Reference proteome</keyword>
<protein>
    <submittedName>
        <fullName evidence="2">VOC family protein</fullName>
    </submittedName>
</protein>
<organism evidence="2 3">
    <name type="scientific">Massilia horti</name>
    <dbReference type="NCBI Taxonomy" id="2562153"/>
    <lineage>
        <taxon>Bacteria</taxon>
        <taxon>Pseudomonadati</taxon>
        <taxon>Pseudomonadota</taxon>
        <taxon>Betaproteobacteria</taxon>
        <taxon>Burkholderiales</taxon>
        <taxon>Oxalobacteraceae</taxon>
        <taxon>Telluria group</taxon>
        <taxon>Massilia</taxon>
    </lineage>
</organism>